<dbReference type="FunFam" id="1.10.4020.10:FF:000001">
    <property type="entry name" value="zinc finger protein 263 isoform X1"/>
    <property type="match status" value="1"/>
</dbReference>
<dbReference type="InterPro" id="IPR038269">
    <property type="entry name" value="SCAN_sf"/>
</dbReference>
<sequence>QTMAAIRSSQAHPSPSKDSTQGQKSALHNNGPDSEASRQRFRQFCYQEVAGPHEAFSKLWELCCQWLRPKTHSKEQILELLVLEQFLTILPEKIQSWVREQCPENGDEAVALVEDVQRAPGHQVRKGSQNLVVLVMKKLVPESGKDLKMPIEETASLEAARESLRSHLKQGVHPEEWTVKGSRSSPRRPWGQSEAWLTLQAPRNLPQRRGLGDQETGAVLHIAGAQGCRTRKRPKTSTRETRVKAHETPANREEEIKGEAQEPDSANGTEAGPPWVAEDTRTLLSVLSSLGFMRNSRSTSRAASYAGKSLSSCVNEVSTRLWSSMNHCLLAASVHWGCEETKTLLAILSNSQFYEKLQTRQQNSQVSRALVEQLQEQSFLQTPEQHRAKLKSLQSMLFLAKREVEARELSQQNGGPTEAGECTTVDGEDWEEEDFRDPGQAVRRVGLPDLFPNRRGIEIKSGITKENRKWDDTEEAEMNRTFQRKSSEVFWHSELKRGWAGAPVSKRQRRCSPGE</sequence>
<dbReference type="PROSITE" id="PS50804">
    <property type="entry name" value="SCAN_BOX"/>
    <property type="match status" value="1"/>
</dbReference>
<evidence type="ECO:0000259" key="7">
    <source>
        <dbReference type="PROSITE" id="PS50804"/>
    </source>
</evidence>
<gene>
    <name evidence="8" type="ORF">E2I00_015710</name>
</gene>
<feature type="region of interest" description="Disordered" evidence="6">
    <location>
        <begin position="166"/>
        <end position="193"/>
    </location>
</feature>
<organism evidence="8 9">
    <name type="scientific">Balaenoptera physalus</name>
    <name type="common">Fin whale</name>
    <name type="synonym">Balaena physalus</name>
    <dbReference type="NCBI Taxonomy" id="9770"/>
    <lineage>
        <taxon>Eukaryota</taxon>
        <taxon>Metazoa</taxon>
        <taxon>Chordata</taxon>
        <taxon>Craniata</taxon>
        <taxon>Vertebrata</taxon>
        <taxon>Euteleostomi</taxon>
        <taxon>Mammalia</taxon>
        <taxon>Eutheria</taxon>
        <taxon>Laurasiatheria</taxon>
        <taxon>Artiodactyla</taxon>
        <taxon>Whippomorpha</taxon>
        <taxon>Cetacea</taxon>
        <taxon>Mysticeti</taxon>
        <taxon>Balaenopteridae</taxon>
        <taxon>Balaenoptera</taxon>
    </lineage>
</organism>
<name>A0A6A1Q6E1_BALPH</name>
<evidence type="ECO:0000256" key="1">
    <source>
        <dbReference type="ARBA" id="ARBA00023242"/>
    </source>
</evidence>
<evidence type="ECO:0000256" key="2">
    <source>
        <dbReference type="ARBA" id="ARBA00037286"/>
    </source>
</evidence>
<dbReference type="SMART" id="SM00431">
    <property type="entry name" value="SCAN"/>
    <property type="match status" value="1"/>
</dbReference>
<comment type="caution">
    <text evidence="8">The sequence shown here is derived from an EMBL/GenBank/DDBJ whole genome shotgun (WGS) entry which is preliminary data.</text>
</comment>
<dbReference type="SUPFAM" id="SSF47353">
    <property type="entry name" value="Retrovirus capsid dimerization domain-like"/>
    <property type="match status" value="1"/>
</dbReference>
<dbReference type="AlphaFoldDB" id="A0A6A1Q6E1"/>
<feature type="region of interest" description="Disordered" evidence="6">
    <location>
        <begin position="226"/>
        <end position="275"/>
    </location>
</feature>
<proteinExistence type="predicted"/>
<comment type="function">
    <text evidence="2">May regulate transcriptional activity.</text>
</comment>
<feature type="compositionally biased region" description="Basic and acidic residues" evidence="6">
    <location>
        <begin position="237"/>
        <end position="260"/>
    </location>
</feature>
<feature type="domain" description="SCAN box" evidence="7">
    <location>
        <begin position="38"/>
        <end position="118"/>
    </location>
</feature>
<evidence type="ECO:0000256" key="3">
    <source>
        <dbReference type="ARBA" id="ARBA00038697"/>
    </source>
</evidence>
<comment type="subunit">
    <text evidence="3">Interacts with ZNF202.</text>
</comment>
<feature type="compositionally biased region" description="Polar residues" evidence="6">
    <location>
        <begin position="1"/>
        <end position="32"/>
    </location>
</feature>
<dbReference type="PANTHER" id="PTHR45935:SF10">
    <property type="entry name" value="SCAN DOMAIN-CONTAINING 1"/>
    <property type="match status" value="1"/>
</dbReference>
<dbReference type="Gene3D" id="1.10.4020.10">
    <property type="entry name" value="DNA breaking-rejoining enzymes"/>
    <property type="match status" value="1"/>
</dbReference>
<dbReference type="InterPro" id="IPR003309">
    <property type="entry name" value="SCAN_dom"/>
</dbReference>
<dbReference type="EMBL" id="SGJD01000843">
    <property type="protein sequence ID" value="KAB0403240.1"/>
    <property type="molecule type" value="Genomic_DNA"/>
</dbReference>
<evidence type="ECO:0000256" key="4">
    <source>
        <dbReference type="ARBA" id="ARBA00040892"/>
    </source>
</evidence>
<dbReference type="OrthoDB" id="6077919at2759"/>
<keyword evidence="1 5" id="KW-0539">Nucleus</keyword>
<dbReference type="PANTHER" id="PTHR45935">
    <property type="entry name" value="PROTEIN ZBED8-RELATED"/>
    <property type="match status" value="1"/>
</dbReference>
<feature type="non-terminal residue" evidence="8">
    <location>
        <position position="515"/>
    </location>
</feature>
<evidence type="ECO:0000313" key="9">
    <source>
        <dbReference type="Proteomes" id="UP000437017"/>
    </source>
</evidence>
<dbReference type="Pfam" id="PF02023">
    <property type="entry name" value="SCAN"/>
    <property type="match status" value="1"/>
</dbReference>
<dbReference type="GO" id="GO:0005634">
    <property type="term" value="C:nucleus"/>
    <property type="evidence" value="ECO:0007669"/>
    <property type="project" value="UniProtKB-SubCell"/>
</dbReference>
<comment type="subcellular location">
    <subcellularLocation>
        <location evidence="5">Nucleus</location>
    </subcellularLocation>
</comment>
<evidence type="ECO:0000256" key="6">
    <source>
        <dbReference type="SAM" id="MobiDB-lite"/>
    </source>
</evidence>
<dbReference type="CDD" id="cd07936">
    <property type="entry name" value="SCAN"/>
    <property type="match status" value="1"/>
</dbReference>
<evidence type="ECO:0000313" key="8">
    <source>
        <dbReference type="EMBL" id="KAB0403240.1"/>
    </source>
</evidence>
<feature type="non-terminal residue" evidence="8">
    <location>
        <position position="1"/>
    </location>
</feature>
<evidence type="ECO:0000256" key="5">
    <source>
        <dbReference type="PROSITE-ProRule" id="PRU00187"/>
    </source>
</evidence>
<protein>
    <recommendedName>
        <fullName evidence="4">SCAN domain-containing protein 1</fullName>
    </recommendedName>
</protein>
<feature type="region of interest" description="Disordered" evidence="6">
    <location>
        <begin position="1"/>
        <end position="35"/>
    </location>
</feature>
<accession>A0A6A1Q6E1</accession>
<reference evidence="8 9" key="1">
    <citation type="journal article" date="2019" name="PLoS ONE">
        <title>Genomic analyses reveal an absence of contemporary introgressive admixture between fin whales and blue whales, despite known hybrids.</title>
        <authorList>
            <person name="Westbury M.V."/>
            <person name="Petersen B."/>
            <person name="Lorenzen E.D."/>
        </authorList>
    </citation>
    <scope>NUCLEOTIDE SEQUENCE [LARGE SCALE GENOMIC DNA]</scope>
    <source>
        <strain evidence="8">FinWhale-01</strain>
    </source>
</reference>
<dbReference type="Proteomes" id="UP000437017">
    <property type="component" value="Unassembled WGS sequence"/>
</dbReference>
<dbReference type="InterPro" id="IPR050916">
    <property type="entry name" value="SCAN-C2H2_zinc_finger"/>
</dbReference>
<keyword evidence="9" id="KW-1185">Reference proteome</keyword>